<dbReference type="GeneID" id="103111611"/>
<feature type="transmembrane region" description="Helical" evidence="8">
    <location>
        <begin position="188"/>
        <end position="205"/>
    </location>
</feature>
<reference evidence="12" key="1">
    <citation type="submission" date="2025-08" db="UniProtKB">
        <authorList>
            <consortium name="RefSeq"/>
        </authorList>
    </citation>
    <scope>IDENTIFICATION</scope>
</reference>
<keyword evidence="8" id="KW-0472">Membrane</keyword>
<dbReference type="SUPFAM" id="SSF57196">
    <property type="entry name" value="EGF/Laminin"/>
    <property type="match status" value="2"/>
</dbReference>
<dbReference type="Proteomes" id="UP001652624">
    <property type="component" value="Chromosome 18"/>
</dbReference>
<feature type="chain" id="PRO_5046295546" evidence="9">
    <location>
        <begin position="24"/>
        <end position="209"/>
    </location>
</feature>
<comment type="caution">
    <text evidence="6">Lacks conserved residue(s) required for the propagation of feature annotation.</text>
</comment>
<evidence type="ECO:0000256" key="6">
    <source>
        <dbReference type="PROSITE-ProRule" id="PRU00076"/>
    </source>
</evidence>
<evidence type="ECO:0000313" key="11">
    <source>
        <dbReference type="Proteomes" id="UP001652624"/>
    </source>
</evidence>
<dbReference type="Gene3D" id="2.10.25.10">
    <property type="entry name" value="Laminin"/>
    <property type="match status" value="1"/>
</dbReference>
<keyword evidence="8" id="KW-0812">Transmembrane</keyword>
<keyword evidence="2 6" id="KW-0245">EGF-like domain</keyword>
<organism evidence="11 12">
    <name type="scientific">Erinaceus europaeus</name>
    <name type="common">Western European hedgehog</name>
    <dbReference type="NCBI Taxonomy" id="9365"/>
    <lineage>
        <taxon>Eukaryota</taxon>
        <taxon>Metazoa</taxon>
        <taxon>Chordata</taxon>
        <taxon>Craniata</taxon>
        <taxon>Vertebrata</taxon>
        <taxon>Euteleostomi</taxon>
        <taxon>Mammalia</taxon>
        <taxon>Eutheria</taxon>
        <taxon>Laurasiatheria</taxon>
        <taxon>Eulipotyphla</taxon>
        <taxon>Erinaceidae</taxon>
        <taxon>Erinaceinae</taxon>
        <taxon>Erinaceus</taxon>
    </lineage>
</organism>
<feature type="disulfide bond" evidence="6">
    <location>
        <begin position="119"/>
        <end position="128"/>
    </location>
</feature>
<dbReference type="InterPro" id="IPR050969">
    <property type="entry name" value="Dev_Signal_Modulators"/>
</dbReference>
<evidence type="ECO:0000313" key="12">
    <source>
        <dbReference type="RefSeq" id="XP_060034217.1"/>
    </source>
</evidence>
<accession>A0ABM3WCA8</accession>
<dbReference type="PROSITE" id="PS50026">
    <property type="entry name" value="EGF_3"/>
    <property type="match status" value="1"/>
</dbReference>
<name>A0ABM3WCA8_ERIEU</name>
<dbReference type="PANTHER" id="PTHR14949">
    <property type="entry name" value="EGF-LIKE-DOMAIN, MULTIPLE 7, 8"/>
    <property type="match status" value="1"/>
</dbReference>
<dbReference type="InterPro" id="IPR000742">
    <property type="entry name" value="EGF"/>
</dbReference>
<keyword evidence="11" id="KW-1185">Reference proteome</keyword>
<proteinExistence type="inferred from homology"/>
<feature type="domain" description="EGF-like" evidence="10">
    <location>
        <begin position="100"/>
        <end position="129"/>
    </location>
</feature>
<dbReference type="PANTHER" id="PTHR14949:SF25">
    <property type="entry name" value="CRYPTIC FAMILY PROTEIN 1B-RELATED"/>
    <property type="match status" value="1"/>
</dbReference>
<evidence type="ECO:0000256" key="8">
    <source>
        <dbReference type="SAM" id="Phobius"/>
    </source>
</evidence>
<evidence type="ECO:0000256" key="3">
    <source>
        <dbReference type="ARBA" id="ARBA00022729"/>
    </source>
</evidence>
<feature type="compositionally biased region" description="Basic and acidic residues" evidence="7">
    <location>
        <begin position="27"/>
        <end position="39"/>
    </location>
</feature>
<feature type="signal peptide" evidence="9">
    <location>
        <begin position="1"/>
        <end position="23"/>
    </location>
</feature>
<dbReference type="RefSeq" id="XP_060034217.1">
    <property type="nucleotide sequence ID" value="XM_060178234.1"/>
</dbReference>
<feature type="region of interest" description="Disordered" evidence="7">
    <location>
        <begin position="24"/>
        <end position="68"/>
    </location>
</feature>
<evidence type="ECO:0000256" key="7">
    <source>
        <dbReference type="SAM" id="MobiDB-lite"/>
    </source>
</evidence>
<protein>
    <submittedName>
        <fullName evidence="12">Cryptic protein-like isoform X1</fullName>
    </submittedName>
</protein>
<evidence type="ECO:0000259" key="10">
    <source>
        <dbReference type="PROSITE" id="PS50026"/>
    </source>
</evidence>
<dbReference type="PROSITE" id="PS00022">
    <property type="entry name" value="EGF_1"/>
    <property type="match status" value="1"/>
</dbReference>
<dbReference type="CDD" id="cd00054">
    <property type="entry name" value="EGF_CA"/>
    <property type="match status" value="1"/>
</dbReference>
<gene>
    <name evidence="12" type="primary">LOC103111611</name>
</gene>
<keyword evidence="8" id="KW-1133">Transmembrane helix</keyword>
<feature type="compositionally biased region" description="Polar residues" evidence="7">
    <location>
        <begin position="40"/>
        <end position="52"/>
    </location>
</feature>
<sequence>MTRNGPIIRILFMSSLLLQTLHSANSDQRERHNDSRGETHSATALKTLQRTPSPAWADPRAGNGSADGWRRLDSRLYSGIPLDGAPRPSPVPSIRAPGAPRPRCCRNGGTCVLGSFCVCPEDFTGRYCEHDQRNSECGALGHGAWALRGCHLCRCLFAALHCLPLPTPGRCDLQDFLASYSDGLSAPYTLHFLIFLACLLLTWALRDGQ</sequence>
<dbReference type="Pfam" id="PF09443">
    <property type="entry name" value="CFC"/>
    <property type="match status" value="1"/>
</dbReference>
<comment type="similarity">
    <text evidence="1">Belongs to the EGF-CFC (Cripto-1/FRL1/Cryptic) family.</text>
</comment>
<dbReference type="InterPro" id="IPR019011">
    <property type="entry name" value="Cryptic/Cripto_CFC-dom"/>
</dbReference>
<keyword evidence="5" id="KW-0325">Glycoprotein</keyword>
<evidence type="ECO:0000256" key="2">
    <source>
        <dbReference type="ARBA" id="ARBA00022536"/>
    </source>
</evidence>
<evidence type="ECO:0000256" key="1">
    <source>
        <dbReference type="ARBA" id="ARBA00007384"/>
    </source>
</evidence>
<evidence type="ECO:0000256" key="9">
    <source>
        <dbReference type="SAM" id="SignalP"/>
    </source>
</evidence>
<evidence type="ECO:0000256" key="5">
    <source>
        <dbReference type="ARBA" id="ARBA00023180"/>
    </source>
</evidence>
<keyword evidence="4 6" id="KW-1015">Disulfide bond</keyword>
<keyword evidence="3 9" id="KW-0732">Signal</keyword>
<evidence type="ECO:0000256" key="4">
    <source>
        <dbReference type="ARBA" id="ARBA00023157"/>
    </source>
</evidence>